<keyword evidence="8" id="KW-0862">Zinc</keyword>
<evidence type="ECO:0000256" key="8">
    <source>
        <dbReference type="ARBA" id="ARBA00022833"/>
    </source>
</evidence>
<evidence type="ECO:0000256" key="11">
    <source>
        <dbReference type="ARBA" id="ARBA00023136"/>
    </source>
</evidence>
<keyword evidence="7" id="KW-0378">Hydrolase</keyword>
<comment type="cofactor">
    <cofactor evidence="1">
        <name>Zn(2+)</name>
        <dbReference type="ChEBI" id="CHEBI:29105"/>
    </cofactor>
</comment>
<evidence type="ECO:0000256" key="5">
    <source>
        <dbReference type="ARBA" id="ARBA00022692"/>
    </source>
</evidence>
<evidence type="ECO:0000256" key="10">
    <source>
        <dbReference type="ARBA" id="ARBA00023049"/>
    </source>
</evidence>
<evidence type="ECO:0000256" key="2">
    <source>
        <dbReference type="ARBA" id="ARBA00004141"/>
    </source>
</evidence>
<dbReference type="Proteomes" id="UP000659344">
    <property type="component" value="Unassembled WGS sequence"/>
</dbReference>
<feature type="domain" description="Peptidase M50" evidence="13">
    <location>
        <begin position="31"/>
        <end position="104"/>
    </location>
</feature>
<keyword evidence="9 12" id="KW-1133">Transmembrane helix</keyword>
<dbReference type="PANTHER" id="PTHR39188">
    <property type="entry name" value="MEMBRANE-ASSOCIATED ZINC METALLOPROTEASE M50B"/>
    <property type="match status" value="1"/>
</dbReference>
<feature type="transmembrane region" description="Helical" evidence="12">
    <location>
        <begin position="180"/>
        <end position="199"/>
    </location>
</feature>
<evidence type="ECO:0000256" key="9">
    <source>
        <dbReference type="ARBA" id="ARBA00022989"/>
    </source>
</evidence>
<feature type="domain" description="Peptidase M50" evidence="13">
    <location>
        <begin position="112"/>
        <end position="146"/>
    </location>
</feature>
<feature type="transmembrane region" description="Helical" evidence="12">
    <location>
        <begin position="82"/>
        <end position="106"/>
    </location>
</feature>
<evidence type="ECO:0000256" key="4">
    <source>
        <dbReference type="ARBA" id="ARBA00022670"/>
    </source>
</evidence>
<keyword evidence="11 12" id="KW-0472">Membrane</keyword>
<evidence type="ECO:0000313" key="15">
    <source>
        <dbReference type="Proteomes" id="UP000659344"/>
    </source>
</evidence>
<gene>
    <name evidence="14" type="ORF">GCM10008013_38610</name>
</gene>
<evidence type="ECO:0000313" key="14">
    <source>
        <dbReference type="EMBL" id="GGH33496.1"/>
    </source>
</evidence>
<comment type="similarity">
    <text evidence="3">Belongs to the peptidase M50B family.</text>
</comment>
<keyword evidence="10" id="KW-0482">Metalloprotease</keyword>
<evidence type="ECO:0000256" key="3">
    <source>
        <dbReference type="ARBA" id="ARBA00007931"/>
    </source>
</evidence>
<keyword evidence="15" id="KW-1185">Reference proteome</keyword>
<feature type="transmembrane region" description="Helical" evidence="12">
    <location>
        <begin position="153"/>
        <end position="174"/>
    </location>
</feature>
<evidence type="ECO:0000256" key="7">
    <source>
        <dbReference type="ARBA" id="ARBA00022801"/>
    </source>
</evidence>
<evidence type="ECO:0000256" key="12">
    <source>
        <dbReference type="SAM" id="Phobius"/>
    </source>
</evidence>
<dbReference type="Pfam" id="PF02163">
    <property type="entry name" value="Peptidase_M50"/>
    <property type="match status" value="2"/>
</dbReference>
<dbReference type="InterPro" id="IPR008915">
    <property type="entry name" value="Peptidase_M50"/>
</dbReference>
<accession>A0ABQ1YQQ7</accession>
<dbReference type="RefSeq" id="WP_188541518.1">
    <property type="nucleotide sequence ID" value="NZ_BMFT01000003.1"/>
</dbReference>
<keyword evidence="6" id="KW-0479">Metal-binding</keyword>
<keyword evidence="4" id="KW-0645">Protease</keyword>
<protein>
    <submittedName>
        <fullName evidence="14">Stage IV sporulation protein FB</fullName>
    </submittedName>
</protein>
<feature type="transmembrane region" description="Helical" evidence="12">
    <location>
        <begin position="112"/>
        <end position="132"/>
    </location>
</feature>
<proteinExistence type="inferred from homology"/>
<dbReference type="EMBL" id="BMFT01000003">
    <property type="protein sequence ID" value="GGH33496.1"/>
    <property type="molecule type" value="Genomic_DNA"/>
</dbReference>
<keyword evidence="5 12" id="KW-0812">Transmembrane</keyword>
<comment type="subcellular location">
    <subcellularLocation>
        <location evidence="2">Membrane</location>
        <topology evidence="2">Multi-pass membrane protein</topology>
    </subcellularLocation>
</comment>
<dbReference type="PANTHER" id="PTHR39188:SF3">
    <property type="entry name" value="STAGE IV SPORULATION PROTEIN FB"/>
    <property type="match status" value="1"/>
</dbReference>
<sequence>MIKFRGVSFSFHPFFVIIMLTSIMTGHFLELITLFVIVFIHELGHVVAARGFGVTVYSIQMLPFGGVAVMEDTGYLSAGREIVIALAGPFQNIMLIFIAWVLHLFGLWDGPFLLYFVEANILIALFNLLPILPLDGGKISQSLCSIALPYHATLLWSIRISLLFSFLVIVYSILPLLLTQGILQFNLLLVGLFLLYSNWMDYRNIPYRFLRFLMSREQAFTRHLINGSIVQPILADKAKPLDNILRLFKREKYHFIYVMNHLGNIEAVVPEQRVISAYLRGKPGA</sequence>
<name>A0ABQ1YQQ7_9BACL</name>
<evidence type="ECO:0000256" key="6">
    <source>
        <dbReference type="ARBA" id="ARBA00022723"/>
    </source>
</evidence>
<feature type="transmembrane region" description="Helical" evidence="12">
    <location>
        <begin position="52"/>
        <end position="70"/>
    </location>
</feature>
<comment type="caution">
    <text evidence="14">The sequence shown here is derived from an EMBL/GenBank/DDBJ whole genome shotgun (WGS) entry which is preliminary data.</text>
</comment>
<evidence type="ECO:0000259" key="13">
    <source>
        <dbReference type="Pfam" id="PF02163"/>
    </source>
</evidence>
<organism evidence="14 15">
    <name type="scientific">Paenibacillus segetis</name>
    <dbReference type="NCBI Taxonomy" id="1325360"/>
    <lineage>
        <taxon>Bacteria</taxon>
        <taxon>Bacillati</taxon>
        <taxon>Bacillota</taxon>
        <taxon>Bacilli</taxon>
        <taxon>Bacillales</taxon>
        <taxon>Paenibacillaceae</taxon>
        <taxon>Paenibacillus</taxon>
    </lineage>
</organism>
<evidence type="ECO:0000256" key="1">
    <source>
        <dbReference type="ARBA" id="ARBA00001947"/>
    </source>
</evidence>
<reference evidence="15" key="1">
    <citation type="journal article" date="2019" name="Int. J. Syst. Evol. Microbiol.">
        <title>The Global Catalogue of Microorganisms (GCM) 10K type strain sequencing project: providing services to taxonomists for standard genome sequencing and annotation.</title>
        <authorList>
            <consortium name="The Broad Institute Genomics Platform"/>
            <consortium name="The Broad Institute Genome Sequencing Center for Infectious Disease"/>
            <person name="Wu L."/>
            <person name="Ma J."/>
        </authorList>
    </citation>
    <scope>NUCLEOTIDE SEQUENCE [LARGE SCALE GENOMIC DNA]</scope>
    <source>
        <strain evidence="15">CGMCC 1.12769</strain>
    </source>
</reference>
<dbReference type="CDD" id="cd06161">
    <property type="entry name" value="S2P-M50_SpoIVFB"/>
    <property type="match status" value="1"/>
</dbReference>
<feature type="transmembrane region" description="Helical" evidence="12">
    <location>
        <begin position="12"/>
        <end position="40"/>
    </location>
</feature>